<feature type="domain" description="Beta-lactamase-related" evidence="2">
    <location>
        <begin position="34"/>
        <end position="352"/>
    </location>
</feature>
<dbReference type="AlphaFoldDB" id="A0A432Z065"/>
<feature type="domain" description="Peptidase S12 Pab87-related C-terminal" evidence="3">
    <location>
        <begin position="398"/>
        <end position="471"/>
    </location>
</feature>
<evidence type="ECO:0000313" key="5">
    <source>
        <dbReference type="Proteomes" id="UP000288058"/>
    </source>
</evidence>
<comment type="caution">
    <text evidence="4">The sequence shown here is derived from an EMBL/GenBank/DDBJ whole genome shotgun (WGS) entry which is preliminary data.</text>
</comment>
<keyword evidence="1" id="KW-0732">Signal</keyword>
<dbReference type="InterPro" id="IPR012338">
    <property type="entry name" value="Beta-lactam/transpept-like"/>
</dbReference>
<reference evidence="5" key="1">
    <citation type="journal article" date="2018" name="Front. Microbiol.">
        <title>Genome-Based Analysis Reveals the Taxonomy and Diversity of the Family Idiomarinaceae.</title>
        <authorList>
            <person name="Liu Y."/>
            <person name="Lai Q."/>
            <person name="Shao Z."/>
        </authorList>
    </citation>
    <scope>NUCLEOTIDE SEQUENCE [LARGE SCALE GENOMIC DNA]</scope>
    <source>
        <strain evidence="5">R22</strain>
    </source>
</reference>
<dbReference type="SUPFAM" id="SSF56601">
    <property type="entry name" value="beta-lactamase/transpeptidase-like"/>
    <property type="match status" value="1"/>
</dbReference>
<feature type="signal peptide" evidence="1">
    <location>
        <begin position="1"/>
        <end position="20"/>
    </location>
</feature>
<gene>
    <name evidence="4" type="ORF">CWI78_06520</name>
</gene>
<dbReference type="InterPro" id="IPR021860">
    <property type="entry name" value="Peptidase_S12_Pab87-rel_C"/>
</dbReference>
<protein>
    <recommendedName>
        <fullName evidence="6">Serine hydrolase</fullName>
    </recommendedName>
</protein>
<name>A0A432Z065_9GAMM</name>
<dbReference type="Proteomes" id="UP000288058">
    <property type="component" value="Unassembled WGS sequence"/>
</dbReference>
<dbReference type="Gene3D" id="2.40.128.600">
    <property type="match status" value="1"/>
</dbReference>
<proteinExistence type="predicted"/>
<dbReference type="PANTHER" id="PTHR46825:SF15">
    <property type="entry name" value="BETA-LACTAMASE-RELATED DOMAIN-CONTAINING PROTEIN"/>
    <property type="match status" value="1"/>
</dbReference>
<accession>A0A432Z065</accession>
<evidence type="ECO:0000259" key="2">
    <source>
        <dbReference type="Pfam" id="PF00144"/>
    </source>
</evidence>
<organism evidence="4 5">
    <name type="scientific">Idiomarina ramblicola</name>
    <dbReference type="NCBI Taxonomy" id="263724"/>
    <lineage>
        <taxon>Bacteria</taxon>
        <taxon>Pseudomonadati</taxon>
        <taxon>Pseudomonadota</taxon>
        <taxon>Gammaproteobacteria</taxon>
        <taxon>Alteromonadales</taxon>
        <taxon>Idiomarinaceae</taxon>
        <taxon>Idiomarina</taxon>
    </lineage>
</organism>
<keyword evidence="5" id="KW-1185">Reference proteome</keyword>
<evidence type="ECO:0000259" key="3">
    <source>
        <dbReference type="Pfam" id="PF11954"/>
    </source>
</evidence>
<evidence type="ECO:0000256" key="1">
    <source>
        <dbReference type="SAM" id="SignalP"/>
    </source>
</evidence>
<evidence type="ECO:0008006" key="6">
    <source>
        <dbReference type="Google" id="ProtNLM"/>
    </source>
</evidence>
<sequence>MKSVFLSTLLLLAMSHAGFAAPKSFQELEPRISELLREFKGAGLAIGVVKNNEIVYADGFGMRDLENQKPVEPETIFPIGSITKSFTSTLIGMLDSESQISLDSRPGEYVSGFSFANHQMNELVSVSDLLSHRSGLGNQGTSEILFPDDDMLEVVHRIKHLEPQGKVLDSFAYSNMAYTLAAVIYEQVADESWETALNKRIFTPLNMTRTFSSLEEMKTAQNYALPYGIYDDEIVDLKFEAFNSIRPAGAVKSTVVDLANWIRVWMSGGEFGGKQVIPSDFVRNATRLQNTKQDRYEADAFLQGEGFGWRLRSSYGKFRVEHGGNTFGFSSVLAMFPFDDFGVVILTNQDNSLLPHIVLDVITRHHFGLPEIENYPISVTPVYRPNLETKAYRSEQPLSYPLEKYTGAYDAAGYGKVRVELIDGRLYLRFPEVTFHLEHLGADSFYMEGTSTFDDVYNPEFKVSFRAIGDGKLVLELHSQSQPIVFSGAPL</sequence>
<dbReference type="EMBL" id="PIQC01000004">
    <property type="protein sequence ID" value="RUO69572.1"/>
    <property type="molecule type" value="Genomic_DNA"/>
</dbReference>
<evidence type="ECO:0000313" key="4">
    <source>
        <dbReference type="EMBL" id="RUO69572.1"/>
    </source>
</evidence>
<dbReference type="RefSeq" id="WP_126781419.1">
    <property type="nucleotide sequence ID" value="NZ_PIQC01000004.1"/>
</dbReference>
<feature type="chain" id="PRO_5019081248" description="Serine hydrolase" evidence="1">
    <location>
        <begin position="21"/>
        <end position="491"/>
    </location>
</feature>
<dbReference type="InterPro" id="IPR001466">
    <property type="entry name" value="Beta-lactam-related"/>
</dbReference>
<dbReference type="Pfam" id="PF11954">
    <property type="entry name" value="DUF3471"/>
    <property type="match status" value="1"/>
</dbReference>
<dbReference type="OrthoDB" id="119951at2"/>
<dbReference type="Pfam" id="PF00144">
    <property type="entry name" value="Beta-lactamase"/>
    <property type="match status" value="1"/>
</dbReference>
<dbReference type="InterPro" id="IPR050491">
    <property type="entry name" value="AmpC-like"/>
</dbReference>
<dbReference type="PANTHER" id="PTHR46825">
    <property type="entry name" value="D-ALANYL-D-ALANINE-CARBOXYPEPTIDASE/ENDOPEPTIDASE AMPH"/>
    <property type="match status" value="1"/>
</dbReference>
<dbReference type="Gene3D" id="3.40.710.10">
    <property type="entry name" value="DD-peptidase/beta-lactamase superfamily"/>
    <property type="match status" value="1"/>
</dbReference>